<dbReference type="Gramene" id="Psat03G0339400-T1">
    <property type="protein sequence ID" value="KAI5428387.1"/>
    <property type="gene ID" value="KIW84_033394"/>
</dbReference>
<feature type="domain" description="CCHC-type" evidence="3">
    <location>
        <begin position="59"/>
        <end position="75"/>
    </location>
</feature>
<dbReference type="SUPFAM" id="SSF57756">
    <property type="entry name" value="Retrovirus zinc finger-like domains"/>
    <property type="match status" value="1"/>
</dbReference>
<name>A0A9D4XWT0_PEA</name>
<accession>A0A9D4XWT0</accession>
<keyword evidence="1" id="KW-0863">Zinc-finger</keyword>
<proteinExistence type="predicted"/>
<dbReference type="AlphaFoldDB" id="A0A9D4XWT0"/>
<gene>
    <name evidence="4" type="ORF">KIW84_033394</name>
</gene>
<keyword evidence="1" id="KW-0479">Metal-binding</keyword>
<dbReference type="GO" id="GO:0008270">
    <property type="term" value="F:zinc ion binding"/>
    <property type="evidence" value="ECO:0007669"/>
    <property type="project" value="UniProtKB-KW"/>
</dbReference>
<dbReference type="InterPro" id="IPR036875">
    <property type="entry name" value="Znf_CCHC_sf"/>
</dbReference>
<dbReference type="Proteomes" id="UP001058974">
    <property type="component" value="Chromosome 3"/>
</dbReference>
<keyword evidence="5" id="KW-1185">Reference proteome</keyword>
<evidence type="ECO:0000313" key="4">
    <source>
        <dbReference type="EMBL" id="KAI5428387.1"/>
    </source>
</evidence>
<dbReference type="InterPro" id="IPR001878">
    <property type="entry name" value="Znf_CCHC"/>
</dbReference>
<dbReference type="GO" id="GO:0003676">
    <property type="term" value="F:nucleic acid binding"/>
    <property type="evidence" value="ECO:0007669"/>
    <property type="project" value="InterPro"/>
</dbReference>
<comment type="caution">
    <text evidence="4">The sequence shown here is derived from an EMBL/GenBank/DDBJ whole genome shotgun (WGS) entry which is preliminary data.</text>
</comment>
<dbReference type="EMBL" id="JAMSHJ010000003">
    <property type="protein sequence ID" value="KAI5428387.1"/>
    <property type="molecule type" value="Genomic_DNA"/>
</dbReference>
<sequence length="125" mass="14413">MCYANNVSQINGMDMWSNVDVEDMLPPQYKKGLGRPKKLRFREHDETGSRMRRSGVAYRCTKCDKFGHNSRKCQRNEQDPNTLKRKRKTPMKKASSSGVEGVSEQMLLKVCLKQILLKMVGMTQI</sequence>
<feature type="region of interest" description="Disordered" evidence="2">
    <location>
        <begin position="68"/>
        <end position="102"/>
    </location>
</feature>
<evidence type="ECO:0000313" key="5">
    <source>
        <dbReference type="Proteomes" id="UP001058974"/>
    </source>
</evidence>
<evidence type="ECO:0000259" key="3">
    <source>
        <dbReference type="PROSITE" id="PS50158"/>
    </source>
</evidence>
<reference evidence="4 5" key="1">
    <citation type="journal article" date="2022" name="Nat. Genet.">
        <title>Improved pea reference genome and pan-genome highlight genomic features and evolutionary characteristics.</title>
        <authorList>
            <person name="Yang T."/>
            <person name="Liu R."/>
            <person name="Luo Y."/>
            <person name="Hu S."/>
            <person name="Wang D."/>
            <person name="Wang C."/>
            <person name="Pandey M.K."/>
            <person name="Ge S."/>
            <person name="Xu Q."/>
            <person name="Li N."/>
            <person name="Li G."/>
            <person name="Huang Y."/>
            <person name="Saxena R.K."/>
            <person name="Ji Y."/>
            <person name="Li M."/>
            <person name="Yan X."/>
            <person name="He Y."/>
            <person name="Liu Y."/>
            <person name="Wang X."/>
            <person name="Xiang C."/>
            <person name="Varshney R.K."/>
            <person name="Ding H."/>
            <person name="Gao S."/>
            <person name="Zong X."/>
        </authorList>
    </citation>
    <scope>NUCLEOTIDE SEQUENCE [LARGE SCALE GENOMIC DNA]</scope>
    <source>
        <strain evidence="4 5">cv. Zhongwan 6</strain>
    </source>
</reference>
<organism evidence="4 5">
    <name type="scientific">Pisum sativum</name>
    <name type="common">Garden pea</name>
    <name type="synonym">Lathyrus oleraceus</name>
    <dbReference type="NCBI Taxonomy" id="3888"/>
    <lineage>
        <taxon>Eukaryota</taxon>
        <taxon>Viridiplantae</taxon>
        <taxon>Streptophyta</taxon>
        <taxon>Embryophyta</taxon>
        <taxon>Tracheophyta</taxon>
        <taxon>Spermatophyta</taxon>
        <taxon>Magnoliopsida</taxon>
        <taxon>eudicotyledons</taxon>
        <taxon>Gunneridae</taxon>
        <taxon>Pentapetalae</taxon>
        <taxon>rosids</taxon>
        <taxon>fabids</taxon>
        <taxon>Fabales</taxon>
        <taxon>Fabaceae</taxon>
        <taxon>Papilionoideae</taxon>
        <taxon>50 kb inversion clade</taxon>
        <taxon>NPAAA clade</taxon>
        <taxon>Hologalegina</taxon>
        <taxon>IRL clade</taxon>
        <taxon>Fabeae</taxon>
        <taxon>Lathyrus</taxon>
    </lineage>
</organism>
<evidence type="ECO:0000256" key="2">
    <source>
        <dbReference type="SAM" id="MobiDB-lite"/>
    </source>
</evidence>
<dbReference type="PROSITE" id="PS50158">
    <property type="entry name" value="ZF_CCHC"/>
    <property type="match status" value="1"/>
</dbReference>
<evidence type="ECO:0000256" key="1">
    <source>
        <dbReference type="PROSITE-ProRule" id="PRU00047"/>
    </source>
</evidence>
<protein>
    <recommendedName>
        <fullName evidence="3">CCHC-type domain-containing protein</fullName>
    </recommendedName>
</protein>
<keyword evidence="1" id="KW-0862">Zinc</keyword>